<evidence type="ECO:0000256" key="7">
    <source>
        <dbReference type="ARBA" id="ARBA00023014"/>
    </source>
</evidence>
<dbReference type="Pfam" id="PF04055">
    <property type="entry name" value="Radical_SAM"/>
    <property type="match status" value="1"/>
</dbReference>
<dbReference type="AlphaFoldDB" id="A0A1H6IFT2"/>
<sequence length="364" mass="40966">MSTLGIYIHVPFCGKKCAYCDFYSVNWTKSQAESYVGAVLRNIRHYGDCGTKVDTLYFGGGTPSLLSACQLESIINETGRCFSLDSDAEITLEANPCTLTSDKLKDLHGAGINRLSIGVQSMIDDELKTLGRVHTAARAEQAVLDAADAGFENISCDLMIALPDQKKESLQYSAERLTALPIQHISAYILNTENGTPFDCDEIRRRLPDDDFSAELYLEMVRLLEERGFMQYEVSNFAKQGYESRHNSRYWKCQDYLGIGPAAHSCYQGKRFAVERDIADFIASEFQNVTVTDESPCGFEEFAMLRLRLKEGLRLSDVSEHRSDIEMKMPPLIRDGYAETDGERIWLTAKGFLMSNSVIEYLIF</sequence>
<dbReference type="GO" id="GO:0046872">
    <property type="term" value="F:metal ion binding"/>
    <property type="evidence" value="ECO:0007669"/>
    <property type="project" value="UniProtKB-UniRule"/>
</dbReference>
<dbReference type="OrthoDB" id="9808022at2"/>
<dbReference type="GO" id="GO:0005737">
    <property type="term" value="C:cytoplasm"/>
    <property type="evidence" value="ECO:0007669"/>
    <property type="project" value="UniProtKB-SubCell"/>
</dbReference>
<evidence type="ECO:0000256" key="8">
    <source>
        <dbReference type="ARBA" id="ARBA00023186"/>
    </source>
</evidence>
<keyword evidence="3 9" id="KW-0349">Heme</keyword>
<dbReference type="PANTHER" id="PTHR13932:SF5">
    <property type="entry name" value="RADICAL S-ADENOSYL METHIONINE DOMAIN-CONTAINING PROTEIN 1, MITOCHONDRIAL"/>
    <property type="match status" value="1"/>
</dbReference>
<dbReference type="RefSeq" id="WP_074714729.1">
    <property type="nucleotide sequence ID" value="NZ_FNWV01000002.1"/>
</dbReference>
<dbReference type="Gene3D" id="3.20.20.70">
    <property type="entry name" value="Aldolase class I"/>
    <property type="match status" value="1"/>
</dbReference>
<dbReference type="GO" id="GO:0004109">
    <property type="term" value="F:coproporphyrinogen oxidase activity"/>
    <property type="evidence" value="ECO:0007669"/>
    <property type="project" value="InterPro"/>
</dbReference>
<evidence type="ECO:0000256" key="1">
    <source>
        <dbReference type="ARBA" id="ARBA00006100"/>
    </source>
</evidence>
<name>A0A1H6IFT2_RUMFL</name>
<evidence type="ECO:0000259" key="10">
    <source>
        <dbReference type="PROSITE" id="PS51918"/>
    </source>
</evidence>
<dbReference type="GO" id="GO:0051539">
    <property type="term" value="F:4 iron, 4 sulfur cluster binding"/>
    <property type="evidence" value="ECO:0007669"/>
    <property type="project" value="UniProtKB-UniRule"/>
</dbReference>
<evidence type="ECO:0000256" key="3">
    <source>
        <dbReference type="ARBA" id="ARBA00022617"/>
    </source>
</evidence>
<comment type="similarity">
    <text evidence="1">Belongs to the anaerobic coproporphyrinogen-III oxidase family. HemW subfamily.</text>
</comment>
<proteinExistence type="inferred from homology"/>
<dbReference type="SFLD" id="SFLDF00562">
    <property type="entry name" value="HemN-like__clustered_with_heat"/>
    <property type="match status" value="1"/>
</dbReference>
<dbReference type="InterPro" id="IPR004559">
    <property type="entry name" value="HemW-like"/>
</dbReference>
<dbReference type="SFLD" id="SFLDS00029">
    <property type="entry name" value="Radical_SAM"/>
    <property type="match status" value="1"/>
</dbReference>
<evidence type="ECO:0000313" key="11">
    <source>
        <dbReference type="EMBL" id="SEH48226.1"/>
    </source>
</evidence>
<comment type="subcellular location">
    <subcellularLocation>
        <location evidence="9">Cytoplasm</location>
    </subcellularLocation>
</comment>
<dbReference type="SFLD" id="SFLDG01065">
    <property type="entry name" value="anaerobic_coproporphyrinogen-I"/>
    <property type="match status" value="1"/>
</dbReference>
<evidence type="ECO:0000256" key="2">
    <source>
        <dbReference type="ARBA" id="ARBA00017228"/>
    </source>
</evidence>
<keyword evidence="9" id="KW-0004">4Fe-4S</keyword>
<evidence type="ECO:0000313" key="12">
    <source>
        <dbReference type="Proteomes" id="UP000183190"/>
    </source>
</evidence>
<keyword evidence="7 9" id="KW-0411">Iron-sulfur</keyword>
<dbReference type="InterPro" id="IPR058240">
    <property type="entry name" value="rSAM_sf"/>
</dbReference>
<protein>
    <recommendedName>
        <fullName evidence="2 9">Heme chaperone HemW</fullName>
    </recommendedName>
</protein>
<dbReference type="InterPro" id="IPR006638">
    <property type="entry name" value="Elp3/MiaA/NifB-like_rSAM"/>
</dbReference>
<evidence type="ECO:0000256" key="9">
    <source>
        <dbReference type="RuleBase" id="RU364116"/>
    </source>
</evidence>
<dbReference type="Proteomes" id="UP000183190">
    <property type="component" value="Unassembled WGS sequence"/>
</dbReference>
<dbReference type="SUPFAM" id="SSF102114">
    <property type="entry name" value="Radical SAM enzymes"/>
    <property type="match status" value="1"/>
</dbReference>
<dbReference type="NCBIfam" id="TIGR00539">
    <property type="entry name" value="hemN_rel"/>
    <property type="match status" value="1"/>
</dbReference>
<keyword evidence="9" id="KW-0963">Cytoplasm</keyword>
<gene>
    <name evidence="11" type="ORF">SAMN02910265_00962</name>
</gene>
<comment type="function">
    <text evidence="9">Probably acts as a heme chaperone, transferring heme to an unknown acceptor. Binds one molecule of heme per monomer, possibly covalently. Binds 1 [4Fe-4S] cluster. The cluster is coordinated with 3 cysteines and an exchangeable S-adenosyl-L-methionine.</text>
</comment>
<evidence type="ECO:0000256" key="5">
    <source>
        <dbReference type="ARBA" id="ARBA00022723"/>
    </source>
</evidence>
<feature type="domain" description="Radical SAM core" evidence="10">
    <location>
        <begin position="1"/>
        <end position="233"/>
    </location>
</feature>
<dbReference type="SMART" id="SM00729">
    <property type="entry name" value="Elp3"/>
    <property type="match status" value="1"/>
</dbReference>
<dbReference type="GO" id="GO:0006779">
    <property type="term" value="P:porphyrin-containing compound biosynthetic process"/>
    <property type="evidence" value="ECO:0007669"/>
    <property type="project" value="InterPro"/>
</dbReference>
<evidence type="ECO:0000256" key="4">
    <source>
        <dbReference type="ARBA" id="ARBA00022691"/>
    </source>
</evidence>
<dbReference type="EMBL" id="FNWV01000002">
    <property type="protein sequence ID" value="SEH48226.1"/>
    <property type="molecule type" value="Genomic_DNA"/>
</dbReference>
<keyword evidence="5 9" id="KW-0479">Metal-binding</keyword>
<keyword evidence="4 9" id="KW-0949">S-adenosyl-L-methionine</keyword>
<organism evidence="11 12">
    <name type="scientific">Ruminococcus flavefaciens</name>
    <dbReference type="NCBI Taxonomy" id="1265"/>
    <lineage>
        <taxon>Bacteria</taxon>
        <taxon>Bacillati</taxon>
        <taxon>Bacillota</taxon>
        <taxon>Clostridia</taxon>
        <taxon>Eubacteriales</taxon>
        <taxon>Oscillospiraceae</taxon>
        <taxon>Ruminococcus</taxon>
    </lineage>
</organism>
<keyword evidence="6 9" id="KW-0408">Iron</keyword>
<dbReference type="InterPro" id="IPR013785">
    <property type="entry name" value="Aldolase_TIM"/>
</dbReference>
<dbReference type="InterPro" id="IPR034505">
    <property type="entry name" value="Coproporphyrinogen-III_oxidase"/>
</dbReference>
<dbReference type="InterPro" id="IPR010723">
    <property type="entry name" value="HemN_C"/>
</dbReference>
<dbReference type="SFLD" id="SFLDF00288">
    <property type="entry name" value="HemN-like__clustered_with_nucl"/>
    <property type="match status" value="1"/>
</dbReference>
<dbReference type="InterPro" id="IPR007197">
    <property type="entry name" value="rSAM"/>
</dbReference>
<evidence type="ECO:0000256" key="6">
    <source>
        <dbReference type="ARBA" id="ARBA00023004"/>
    </source>
</evidence>
<dbReference type="PROSITE" id="PS51918">
    <property type="entry name" value="RADICAL_SAM"/>
    <property type="match status" value="1"/>
</dbReference>
<dbReference type="Pfam" id="PF06969">
    <property type="entry name" value="HemN_C"/>
    <property type="match status" value="1"/>
</dbReference>
<accession>A0A1H6IFT2</accession>
<keyword evidence="8 9" id="KW-0143">Chaperone</keyword>
<reference evidence="11 12" key="1">
    <citation type="submission" date="2016-10" db="EMBL/GenBank/DDBJ databases">
        <authorList>
            <person name="de Groot N.N."/>
        </authorList>
    </citation>
    <scope>NUCLEOTIDE SEQUENCE [LARGE SCALE GENOMIC DNA]</scope>
    <source>
        <strain evidence="11 12">YAD2003</strain>
    </source>
</reference>
<dbReference type="PANTHER" id="PTHR13932">
    <property type="entry name" value="COPROPORPHYRINIGEN III OXIDASE"/>
    <property type="match status" value="1"/>
</dbReference>